<dbReference type="RefSeq" id="WP_068449277.1">
    <property type="nucleotide sequence ID" value="NZ_CP150660.1"/>
</dbReference>
<sequence>MKKNYKLTLSLIVFLIVQSTFAQLKTISGVVTEKGSEIPLPEVSVFISQINKGSVTDFDGNYTIKAEDLKGKTIAFSYLGYKTITITLTGENQVINAELEADATGLDEIVVTALGIKRSAKSLGYSLTEVGGEDMSTVKSTSAVNSLQGRVAGVNISAGSGGAAGSSRVIIRGASSLTGNNQPLYVIDGIPIINNTNGSVVGATNDGTGDGGDDISSLNPDDIESVSVLKGSSAAALYGSLASNGVIMITTKSGKGQKRLGVELSSSFTFDKINTSLQNFQTTYGQGNNRLKPGYEYDGSGQAVEISNVANAIDDSFVSSLQSWGDKLDGSMVYNWDGTKRPYSNTGNNLDKFYNVGSTVINTVALSKGGEEYNYRFSFSNLDNDDIFPNTTLNRKSISLNASANITPKLTSTVNAKYVIEKVHNRINIGDTPGNANTVAYVLPSSLNITDLQPGFNEEGTELLFQPSQFISNPYWATDVFNNDDKKNRFTASTTLKYDFNDWLYLTGRAGIDTYDLSRRRVTPFGTAYRPAGEMTQEKSTYTLFNGDLMLGINKDLSDKISTSSIFGANTRTSSFESLSALGRGFIVEGLEDINNTTLPEPSFGYSKTKTNSLYGSVEVGYDKFFYLTFTGRNDWFSTLSFPGKTTPNNGFYWSLSQSLLLNELFDLPEQVNYAKVRASYAQVAGGASNAYSLNLDYAITGSFQGQSFGELNGNSIPNPNLVPFQKNEFEVGFDGRFFQNRLNLDFAYYQNQTTNDIVSASASQSSGFTSSILNIGELQNKGFEFLIGGTPIKTEDFSWYTSFNFGYNDSEIVHTDDEDTAINVDGSQTRSRTAIISHIVGENYGVIWGSSYKRDSEGNIMYNTTGSIPKPIQGENKILGQGVAPYTLGFSNSFKYKDFSLNFLIDAKFGGSVHSGTNRELMMRGLHEKTLEGREDGLVVSGIDDATGNPFTMTVAPENLRTYYGFIGEENSGISEEFVYSTDFIKFRELSIAYSLPKATLENIFVSDVRLSLIGRNLFYISKKIDNVDPEASLNNLNSQGIERFGTPSTRSYGFAINVKF</sequence>
<dbReference type="Gene3D" id="2.40.170.20">
    <property type="entry name" value="TonB-dependent receptor, beta-barrel domain"/>
    <property type="match status" value="1"/>
</dbReference>
<dbReference type="InterPro" id="IPR012910">
    <property type="entry name" value="Plug_dom"/>
</dbReference>
<evidence type="ECO:0000256" key="2">
    <source>
        <dbReference type="ARBA" id="ARBA00022448"/>
    </source>
</evidence>
<organism evidence="10 11">
    <name type="scientific">Polaribacter atrinae</name>
    <dbReference type="NCBI Taxonomy" id="1333662"/>
    <lineage>
        <taxon>Bacteria</taxon>
        <taxon>Pseudomonadati</taxon>
        <taxon>Bacteroidota</taxon>
        <taxon>Flavobacteriia</taxon>
        <taxon>Flavobacteriales</taxon>
        <taxon>Flavobacteriaceae</taxon>
    </lineage>
</organism>
<keyword evidence="2 7" id="KW-0813">Transport</keyword>
<keyword evidence="6 7" id="KW-0998">Cell outer membrane</keyword>
<dbReference type="PROSITE" id="PS52016">
    <property type="entry name" value="TONB_DEPENDENT_REC_3"/>
    <property type="match status" value="1"/>
</dbReference>
<proteinExistence type="inferred from homology"/>
<keyword evidence="11" id="KW-1185">Reference proteome</keyword>
<dbReference type="Pfam" id="PF13715">
    <property type="entry name" value="CarbopepD_reg_2"/>
    <property type="match status" value="1"/>
</dbReference>
<comment type="similarity">
    <text evidence="7">Belongs to the TonB-dependent receptor family.</text>
</comment>
<dbReference type="EMBL" id="LVWE01000028">
    <property type="protein sequence ID" value="OAD45529.1"/>
    <property type="molecule type" value="Genomic_DNA"/>
</dbReference>
<evidence type="ECO:0000313" key="11">
    <source>
        <dbReference type="Proteomes" id="UP000076923"/>
    </source>
</evidence>
<dbReference type="InterPro" id="IPR023997">
    <property type="entry name" value="TonB-dep_OMP_SusC/RagA_CS"/>
</dbReference>
<dbReference type="SUPFAM" id="SSF49464">
    <property type="entry name" value="Carboxypeptidase regulatory domain-like"/>
    <property type="match status" value="1"/>
</dbReference>
<dbReference type="AlphaFoldDB" id="A0A176TCP4"/>
<comment type="caution">
    <text evidence="10">The sequence shown here is derived from an EMBL/GenBank/DDBJ whole genome shotgun (WGS) entry which is preliminary data.</text>
</comment>
<dbReference type="Gene3D" id="2.60.40.1120">
    <property type="entry name" value="Carboxypeptidase-like, regulatory domain"/>
    <property type="match status" value="1"/>
</dbReference>
<keyword evidence="8" id="KW-0732">Signal</keyword>
<dbReference type="OrthoDB" id="9768177at2"/>
<dbReference type="Gene3D" id="2.170.130.10">
    <property type="entry name" value="TonB-dependent receptor, plug domain"/>
    <property type="match status" value="1"/>
</dbReference>
<feature type="chain" id="PRO_5008049789" evidence="8">
    <location>
        <begin position="23"/>
        <end position="1062"/>
    </location>
</feature>
<gene>
    <name evidence="10" type="ORF">LPB303_07225</name>
</gene>
<evidence type="ECO:0000256" key="8">
    <source>
        <dbReference type="SAM" id="SignalP"/>
    </source>
</evidence>
<feature type="signal peptide" evidence="8">
    <location>
        <begin position="1"/>
        <end position="22"/>
    </location>
</feature>
<evidence type="ECO:0000256" key="7">
    <source>
        <dbReference type="PROSITE-ProRule" id="PRU01360"/>
    </source>
</evidence>
<dbReference type="GO" id="GO:0009279">
    <property type="term" value="C:cell outer membrane"/>
    <property type="evidence" value="ECO:0007669"/>
    <property type="project" value="UniProtKB-SubCell"/>
</dbReference>
<dbReference type="InterPro" id="IPR023996">
    <property type="entry name" value="TonB-dep_OMP_SusC/RagA"/>
</dbReference>
<dbReference type="InterPro" id="IPR039426">
    <property type="entry name" value="TonB-dep_rcpt-like"/>
</dbReference>
<keyword evidence="3 7" id="KW-1134">Transmembrane beta strand</keyword>
<comment type="subcellular location">
    <subcellularLocation>
        <location evidence="1 7">Cell outer membrane</location>
        <topology evidence="1 7">Multi-pass membrane protein</topology>
    </subcellularLocation>
</comment>
<dbReference type="STRING" id="1333662.LPB303_07225"/>
<feature type="domain" description="TonB-dependent receptor plug" evidence="9">
    <location>
        <begin position="121"/>
        <end position="246"/>
    </location>
</feature>
<dbReference type="SUPFAM" id="SSF56935">
    <property type="entry name" value="Porins"/>
    <property type="match status" value="1"/>
</dbReference>
<reference evidence="10 11" key="1">
    <citation type="submission" date="2016-02" db="EMBL/GenBank/DDBJ databases">
        <title>Draft genome sequence of Polaribacter atrinae KACC17473.</title>
        <authorList>
            <person name="Shin S.-K."/>
            <person name="Yi H."/>
        </authorList>
    </citation>
    <scope>NUCLEOTIDE SEQUENCE [LARGE SCALE GENOMIC DNA]</scope>
    <source>
        <strain evidence="10 11">KACC 17473</strain>
    </source>
</reference>
<dbReference type="NCBIfam" id="TIGR04056">
    <property type="entry name" value="OMP_RagA_SusC"/>
    <property type="match status" value="1"/>
</dbReference>
<dbReference type="NCBIfam" id="TIGR04057">
    <property type="entry name" value="SusC_RagA_signa"/>
    <property type="match status" value="1"/>
</dbReference>
<dbReference type="InterPro" id="IPR008969">
    <property type="entry name" value="CarboxyPept-like_regulatory"/>
</dbReference>
<evidence type="ECO:0000256" key="6">
    <source>
        <dbReference type="ARBA" id="ARBA00023237"/>
    </source>
</evidence>
<dbReference type="InterPro" id="IPR037066">
    <property type="entry name" value="Plug_dom_sf"/>
</dbReference>
<dbReference type="InterPro" id="IPR036942">
    <property type="entry name" value="Beta-barrel_TonB_sf"/>
</dbReference>
<dbReference type="Proteomes" id="UP000076923">
    <property type="component" value="Unassembled WGS sequence"/>
</dbReference>
<keyword evidence="5 7" id="KW-0472">Membrane</keyword>
<accession>A0A176TCP4</accession>
<name>A0A176TCP4_9FLAO</name>
<evidence type="ECO:0000256" key="3">
    <source>
        <dbReference type="ARBA" id="ARBA00022452"/>
    </source>
</evidence>
<evidence type="ECO:0000256" key="5">
    <source>
        <dbReference type="ARBA" id="ARBA00023136"/>
    </source>
</evidence>
<evidence type="ECO:0000313" key="10">
    <source>
        <dbReference type="EMBL" id="OAD45529.1"/>
    </source>
</evidence>
<dbReference type="Pfam" id="PF07715">
    <property type="entry name" value="Plug"/>
    <property type="match status" value="1"/>
</dbReference>
<evidence type="ECO:0000256" key="1">
    <source>
        <dbReference type="ARBA" id="ARBA00004571"/>
    </source>
</evidence>
<evidence type="ECO:0000256" key="4">
    <source>
        <dbReference type="ARBA" id="ARBA00022692"/>
    </source>
</evidence>
<protein>
    <submittedName>
        <fullName evidence="10">SusC/RagA family TonB-linked outer membrane protein</fullName>
    </submittedName>
</protein>
<keyword evidence="4 7" id="KW-0812">Transmembrane</keyword>
<evidence type="ECO:0000259" key="9">
    <source>
        <dbReference type="Pfam" id="PF07715"/>
    </source>
</evidence>